<dbReference type="EMBL" id="CAJNOC010004797">
    <property type="protein sequence ID" value="CAF1033811.1"/>
    <property type="molecule type" value="Genomic_DNA"/>
</dbReference>
<dbReference type="Proteomes" id="UP000663879">
    <property type="component" value="Unassembled WGS sequence"/>
</dbReference>
<name>A0A814J6E4_9BILA</name>
<organism evidence="2 3">
    <name type="scientific">Brachionus calyciflorus</name>
    <dbReference type="NCBI Taxonomy" id="104777"/>
    <lineage>
        <taxon>Eukaryota</taxon>
        <taxon>Metazoa</taxon>
        <taxon>Spiralia</taxon>
        <taxon>Gnathifera</taxon>
        <taxon>Rotifera</taxon>
        <taxon>Eurotatoria</taxon>
        <taxon>Monogononta</taxon>
        <taxon>Pseudotrocha</taxon>
        <taxon>Ploima</taxon>
        <taxon>Brachionidae</taxon>
        <taxon>Brachionus</taxon>
    </lineage>
</organism>
<gene>
    <name evidence="2" type="ORF">OXX778_LOCUS18005</name>
</gene>
<keyword evidence="3" id="KW-1185">Reference proteome</keyword>
<accession>A0A814J6E4</accession>
<sequence>MVAHSRSLKENSKNLNETNDDEFEIDDDDDESESSFILMYQLIYDKSLNIFLNQNDSYMMYEGIGNCSVVFEHEFSLNTLKCIKTNYESLSEMFKNEECSNSRIISIETISILNNRFQLDMACVIWALADKKSTSSDNFFLSIFNLNNWYVQCMPSEMRMENETSSRKNAFFTNYTLAINCDLDAIKFIKLIDTKIRKVKNQNSLSVGNSLRKLIMSTSESLDDTIGYDFDEETYLSMSFDLMMLTPFTLTKLSIKPIEHQIHQFISQQDDLIHYPEKVYFLLTRYHLIDKFITDDSQPKFIPIFNYLLETSQIYAILKSLWKLHSEDTSIISDLSLKSVLDWSWSKVCSIKKELNNLNKKITIQLKNHFARCLHGNDLIEKENLTEFLNRENNLLDNLIQIFKQFLKLDTTQDGYAQLNKKLCIIESIKCYVEHLALFNKFELLLPPSLTSQDTSLNDSCLFRNYINEMEVNFKLIQSRWTTRHQEQQSNIKTDKKYPFTYIIDCLIEECKSFANTSKLFVKPVHKKVKFSDEKQEPIINQFVYPPKSLLELLEVCLECNLSTKMKQILILYVLCDLMHTEMSESVRKHMLKVINAYCSTSFTIMSTSLDAAISVPWSSSVTSIVSLSTDPDDPNYSSCLFDLVNGLYLIDSHFMERAFKYLRGIDVNYLEFYEKYFILYNSVSLNEYKIAAQYLWLFQKLNVSSISTTPANDLLTSKTISSQMDSDLALFNFFPKSNTNLTELNSQSLQNKLKHEQIMHSRLILTIYLANSLVNEAYDLIKPHVLQIKSSGSLANKLSKELLIHFFTEAEKFKQWKQLIKLTSIDSDFLLILLNYLEAKKDTDSIGRAIDLHVNNRNYKKAIQLYEKYHQQISTSADFSYLSSMIDIAKEMQNDYTSNALFSDNNQYNLISQQDLK</sequence>
<dbReference type="AlphaFoldDB" id="A0A814J6E4"/>
<comment type="caution">
    <text evidence="2">The sequence shown here is derived from an EMBL/GenBank/DDBJ whole genome shotgun (WGS) entry which is preliminary data.</text>
</comment>
<feature type="region of interest" description="Disordered" evidence="1">
    <location>
        <begin position="1"/>
        <end position="28"/>
    </location>
</feature>
<evidence type="ECO:0000313" key="3">
    <source>
        <dbReference type="Proteomes" id="UP000663879"/>
    </source>
</evidence>
<reference evidence="2" key="1">
    <citation type="submission" date="2021-02" db="EMBL/GenBank/DDBJ databases">
        <authorList>
            <person name="Nowell W R."/>
        </authorList>
    </citation>
    <scope>NUCLEOTIDE SEQUENCE</scope>
    <source>
        <strain evidence="2">Ploen Becks lab</strain>
    </source>
</reference>
<evidence type="ECO:0000256" key="1">
    <source>
        <dbReference type="SAM" id="MobiDB-lite"/>
    </source>
</evidence>
<proteinExistence type="predicted"/>
<evidence type="ECO:0000313" key="2">
    <source>
        <dbReference type="EMBL" id="CAF1033811.1"/>
    </source>
</evidence>
<dbReference type="OrthoDB" id="10530473at2759"/>
<feature type="compositionally biased region" description="Acidic residues" evidence="1">
    <location>
        <begin position="18"/>
        <end position="28"/>
    </location>
</feature>
<protein>
    <submittedName>
        <fullName evidence="2">Uncharacterized protein</fullName>
    </submittedName>
</protein>